<dbReference type="OrthoDB" id="2168659at2"/>
<keyword evidence="4 7" id="KW-0812">Transmembrane</keyword>
<dbReference type="GO" id="GO:0022857">
    <property type="term" value="F:transmembrane transporter activity"/>
    <property type="evidence" value="ECO:0007669"/>
    <property type="project" value="InterPro"/>
</dbReference>
<evidence type="ECO:0000256" key="8">
    <source>
        <dbReference type="SAM" id="Phobius"/>
    </source>
</evidence>
<dbReference type="GO" id="GO:1990961">
    <property type="term" value="P:xenobiotic detoxification by transmembrane export across the plasma membrane"/>
    <property type="evidence" value="ECO:0007669"/>
    <property type="project" value="UniProtKB-ARBA"/>
</dbReference>
<dbReference type="Proteomes" id="UP000256514">
    <property type="component" value="Unassembled WGS sequence"/>
</dbReference>
<evidence type="ECO:0000256" key="7">
    <source>
        <dbReference type="RuleBase" id="RU003942"/>
    </source>
</evidence>
<comment type="caution">
    <text evidence="9">The sequence shown here is derived from an EMBL/GenBank/DDBJ whole genome shotgun (WGS) entry which is preliminary data.</text>
</comment>
<comment type="subcellular location">
    <subcellularLocation>
        <location evidence="1 7">Cell membrane</location>
        <topology evidence="1 7">Multi-pass membrane protein</topology>
    </subcellularLocation>
</comment>
<proteinExistence type="inferred from homology"/>
<keyword evidence="5 8" id="KW-1133">Transmembrane helix</keyword>
<dbReference type="Gene3D" id="1.10.3730.20">
    <property type="match status" value="1"/>
</dbReference>
<organism evidence="9 10">
    <name type="scientific">Helicobacter equorum</name>
    <dbReference type="NCBI Taxonomy" id="361872"/>
    <lineage>
        <taxon>Bacteria</taxon>
        <taxon>Pseudomonadati</taxon>
        <taxon>Campylobacterota</taxon>
        <taxon>Epsilonproteobacteria</taxon>
        <taxon>Campylobacterales</taxon>
        <taxon>Helicobacteraceae</taxon>
        <taxon>Helicobacter</taxon>
    </lineage>
</organism>
<evidence type="ECO:0000256" key="4">
    <source>
        <dbReference type="ARBA" id="ARBA00022692"/>
    </source>
</evidence>
<dbReference type="PANTHER" id="PTHR30561">
    <property type="entry name" value="SMR FAMILY PROTON-DEPENDENT DRUG EFFLUX TRANSPORTER SUGE"/>
    <property type="match status" value="1"/>
</dbReference>
<dbReference type="AlphaFoldDB" id="A0A3D8ITU5"/>
<dbReference type="GO" id="GO:0005886">
    <property type="term" value="C:plasma membrane"/>
    <property type="evidence" value="ECO:0007669"/>
    <property type="project" value="UniProtKB-SubCell"/>
</dbReference>
<feature type="transmembrane region" description="Helical" evidence="8">
    <location>
        <begin position="54"/>
        <end position="75"/>
    </location>
</feature>
<evidence type="ECO:0000256" key="5">
    <source>
        <dbReference type="ARBA" id="ARBA00022989"/>
    </source>
</evidence>
<dbReference type="EMBL" id="NXLT01000001">
    <property type="protein sequence ID" value="RDU68400.1"/>
    <property type="molecule type" value="Genomic_DNA"/>
</dbReference>
<gene>
    <name evidence="9" type="ORF">CQA54_00920</name>
</gene>
<comment type="similarity">
    <text evidence="7">Belongs to the drug/metabolite transporter (DMT) superfamily. Small multidrug resistance (SMR) (TC 2.A.7.1) family.</text>
</comment>
<keyword evidence="6 8" id="KW-0472">Membrane</keyword>
<reference evidence="9 10" key="1">
    <citation type="submission" date="2018-04" db="EMBL/GenBank/DDBJ databases">
        <title>Novel Campyloabacter and Helicobacter Species and Strains.</title>
        <authorList>
            <person name="Mannion A.J."/>
            <person name="Shen Z."/>
            <person name="Fox J.G."/>
        </authorList>
    </citation>
    <scope>NUCLEOTIDE SEQUENCE [LARGE SCALE GENOMIC DNA]</scope>
    <source>
        <strain evidence="9 10">MIT 12-6600</strain>
    </source>
</reference>
<dbReference type="SUPFAM" id="SSF103481">
    <property type="entry name" value="Multidrug resistance efflux transporter EmrE"/>
    <property type="match status" value="1"/>
</dbReference>
<feature type="transmembrane region" description="Helical" evidence="8">
    <location>
        <begin position="26"/>
        <end position="47"/>
    </location>
</feature>
<sequence>MGWLLVILGGIVEIFWVSGLKYANSFWLYCLTFLGILISFCLMILATKKLEVSVAYAVFVGIGSAGIVIAEMLVFGESIDFVRIILIGTLLFGVIGLKLTSKSKSEQKITQDISAELGLTNLMRDKNTQTKEHTC</sequence>
<dbReference type="InterPro" id="IPR037185">
    <property type="entry name" value="EmrE-like"/>
</dbReference>
<evidence type="ECO:0000256" key="6">
    <source>
        <dbReference type="ARBA" id="ARBA00023136"/>
    </source>
</evidence>
<accession>A0A3D8ITU5</accession>
<dbReference type="InterPro" id="IPR045324">
    <property type="entry name" value="Small_multidrug_res"/>
</dbReference>
<evidence type="ECO:0000313" key="10">
    <source>
        <dbReference type="Proteomes" id="UP000256514"/>
    </source>
</evidence>
<dbReference type="FunFam" id="1.10.3730.20:FF:000001">
    <property type="entry name" value="Quaternary ammonium compound resistance transporter SugE"/>
    <property type="match status" value="1"/>
</dbReference>
<dbReference type="Pfam" id="PF00893">
    <property type="entry name" value="Multi_Drug_Res"/>
    <property type="match status" value="1"/>
</dbReference>
<dbReference type="RefSeq" id="WP_115570354.1">
    <property type="nucleotide sequence ID" value="NZ_NXLT01000001.1"/>
</dbReference>
<evidence type="ECO:0000256" key="1">
    <source>
        <dbReference type="ARBA" id="ARBA00004651"/>
    </source>
</evidence>
<name>A0A3D8ITU5_9HELI</name>
<dbReference type="PANTHER" id="PTHR30561:SF7">
    <property type="entry name" value="GUANIDINIUM EFFLUX SYSTEM SUBUNIT GDNC-RELATED"/>
    <property type="match status" value="1"/>
</dbReference>
<evidence type="ECO:0000256" key="3">
    <source>
        <dbReference type="ARBA" id="ARBA00022475"/>
    </source>
</evidence>
<keyword evidence="10" id="KW-1185">Reference proteome</keyword>
<evidence type="ECO:0000313" key="9">
    <source>
        <dbReference type="EMBL" id="RDU68400.1"/>
    </source>
</evidence>
<keyword evidence="3" id="KW-1003">Cell membrane</keyword>
<keyword evidence="2" id="KW-0813">Transport</keyword>
<evidence type="ECO:0000256" key="2">
    <source>
        <dbReference type="ARBA" id="ARBA00022448"/>
    </source>
</evidence>
<dbReference type="InterPro" id="IPR000390">
    <property type="entry name" value="Small_drug/metabolite_transptr"/>
</dbReference>
<feature type="transmembrane region" description="Helical" evidence="8">
    <location>
        <begin position="81"/>
        <end position="99"/>
    </location>
</feature>
<protein>
    <submittedName>
        <fullName evidence="9">QacE family quaternary ammonium compound efflux SMR transporter</fullName>
    </submittedName>
</protein>